<dbReference type="EnsemblPlants" id="OMERI04G13390.1">
    <property type="protein sequence ID" value="OMERI04G13390.1"/>
    <property type="gene ID" value="OMERI04G13390"/>
</dbReference>
<dbReference type="PANTHER" id="PTHR46932">
    <property type="entry name" value="HEAVY METAL-ASSOCIATED ISOPRENYLATED PLANT PROTEIN 47"/>
    <property type="match status" value="1"/>
</dbReference>
<feature type="compositionally biased region" description="Basic and acidic residues" evidence="1">
    <location>
        <begin position="129"/>
        <end position="152"/>
    </location>
</feature>
<protein>
    <recommendedName>
        <fullName evidence="2">HMA domain-containing protein</fullName>
    </recommendedName>
</protein>
<evidence type="ECO:0000256" key="1">
    <source>
        <dbReference type="SAM" id="MobiDB-lite"/>
    </source>
</evidence>
<dbReference type="STRING" id="40149.A0A0E0DF47"/>
<dbReference type="Gene3D" id="3.30.70.100">
    <property type="match status" value="1"/>
</dbReference>
<organism evidence="3">
    <name type="scientific">Oryza meridionalis</name>
    <dbReference type="NCBI Taxonomy" id="40149"/>
    <lineage>
        <taxon>Eukaryota</taxon>
        <taxon>Viridiplantae</taxon>
        <taxon>Streptophyta</taxon>
        <taxon>Embryophyta</taxon>
        <taxon>Tracheophyta</taxon>
        <taxon>Spermatophyta</taxon>
        <taxon>Magnoliopsida</taxon>
        <taxon>Liliopsida</taxon>
        <taxon>Poales</taxon>
        <taxon>Poaceae</taxon>
        <taxon>BOP clade</taxon>
        <taxon>Oryzoideae</taxon>
        <taxon>Oryzeae</taxon>
        <taxon>Oryzinae</taxon>
        <taxon>Oryza</taxon>
    </lineage>
</organism>
<feature type="domain" description="HMA" evidence="2">
    <location>
        <begin position="2"/>
        <end position="71"/>
    </location>
</feature>
<dbReference type="PANTHER" id="PTHR46932:SF20">
    <property type="entry name" value="HMA DOMAIN-CONTAINING PROTEIN"/>
    <property type="match status" value="1"/>
</dbReference>
<evidence type="ECO:0000313" key="4">
    <source>
        <dbReference type="Proteomes" id="UP000008021"/>
    </source>
</evidence>
<sequence length="236" mass="25874">MKQKMVIKVTMPCGKCRSKAMALVAGASGVSSVEVTGDGKDRLQVVGDGVDPVCVVNRLRKKIGHAEIVQVEEVKDKKPDPPKKPEPPKPPVRRGFPGPHEPEKIHRASLLLSGQEVRFADVLQVEEVKDKKPEEEKKPAEEKKPEEEKKPPECPCQATLPVPWCPPPPCYYPPPPSMVYCDEQPSPCSIIVAARNALSSPSHASGLVVTMAMRRYINELPGVAFSSTAKLSYNRK</sequence>
<evidence type="ECO:0000259" key="2">
    <source>
        <dbReference type="PROSITE" id="PS50846"/>
    </source>
</evidence>
<dbReference type="AlphaFoldDB" id="A0A0E0DF47"/>
<proteinExistence type="predicted"/>
<dbReference type="Gramene" id="OMERI04G13390.1">
    <property type="protein sequence ID" value="OMERI04G13390.1"/>
    <property type="gene ID" value="OMERI04G13390"/>
</dbReference>
<reference evidence="3" key="2">
    <citation type="submission" date="2018-05" db="EMBL/GenBank/DDBJ databases">
        <title>OmerRS3 (Oryza meridionalis Reference Sequence Version 3).</title>
        <authorList>
            <person name="Zhang J."/>
            <person name="Kudrna D."/>
            <person name="Lee S."/>
            <person name="Talag J."/>
            <person name="Welchert J."/>
            <person name="Wing R.A."/>
        </authorList>
    </citation>
    <scope>NUCLEOTIDE SEQUENCE [LARGE SCALE GENOMIC DNA]</scope>
    <source>
        <strain evidence="3">cv. OR44</strain>
    </source>
</reference>
<name>A0A0E0DF47_9ORYZ</name>
<feature type="region of interest" description="Disordered" evidence="1">
    <location>
        <begin position="71"/>
        <end position="103"/>
    </location>
</feature>
<feature type="compositionally biased region" description="Basic and acidic residues" evidence="1">
    <location>
        <begin position="72"/>
        <end position="87"/>
    </location>
</feature>
<feature type="region of interest" description="Disordered" evidence="1">
    <location>
        <begin position="129"/>
        <end position="153"/>
    </location>
</feature>
<reference evidence="3" key="1">
    <citation type="submission" date="2015-04" db="UniProtKB">
        <authorList>
            <consortium name="EnsemblPlants"/>
        </authorList>
    </citation>
    <scope>IDENTIFICATION</scope>
</reference>
<dbReference type="InterPro" id="IPR006121">
    <property type="entry name" value="HMA_dom"/>
</dbReference>
<dbReference type="PROSITE" id="PS50846">
    <property type="entry name" value="HMA_2"/>
    <property type="match status" value="1"/>
</dbReference>
<keyword evidence="4" id="KW-1185">Reference proteome</keyword>
<dbReference type="InterPro" id="IPR042885">
    <property type="entry name" value="HIPP47/16"/>
</dbReference>
<dbReference type="eggNOG" id="KOG0017">
    <property type="taxonomic scope" value="Eukaryota"/>
</dbReference>
<evidence type="ECO:0000313" key="3">
    <source>
        <dbReference type="EnsemblPlants" id="OMERI04G13390.1"/>
    </source>
</evidence>
<dbReference type="GO" id="GO:0046872">
    <property type="term" value="F:metal ion binding"/>
    <property type="evidence" value="ECO:0007669"/>
    <property type="project" value="InterPro"/>
</dbReference>
<dbReference type="Proteomes" id="UP000008021">
    <property type="component" value="Chromosome 4"/>
</dbReference>
<accession>A0A0E0DF47</accession>